<accession>A0ABW4WV62</accession>
<feature type="domain" description="GtrA/DPMS transmembrane" evidence="7">
    <location>
        <begin position="14"/>
        <end position="129"/>
    </location>
</feature>
<dbReference type="InterPro" id="IPR051401">
    <property type="entry name" value="GtrA_CellWall_Glycosyl"/>
</dbReference>
<evidence type="ECO:0000313" key="8">
    <source>
        <dbReference type="EMBL" id="MFD2065670.1"/>
    </source>
</evidence>
<dbReference type="PANTHER" id="PTHR38459">
    <property type="entry name" value="PROPHAGE BACTOPRENOL-LINKED GLUCOSE TRANSLOCASE HOMOLOG"/>
    <property type="match status" value="1"/>
</dbReference>
<dbReference type="PANTHER" id="PTHR38459:SF1">
    <property type="entry name" value="PROPHAGE BACTOPRENOL-LINKED GLUCOSE TRANSLOCASE HOMOLOG"/>
    <property type="match status" value="1"/>
</dbReference>
<evidence type="ECO:0000256" key="3">
    <source>
        <dbReference type="ARBA" id="ARBA00022692"/>
    </source>
</evidence>
<comment type="caution">
    <text evidence="8">The sequence shown here is derived from an EMBL/GenBank/DDBJ whole genome shotgun (WGS) entry which is preliminary data.</text>
</comment>
<dbReference type="EMBL" id="JBHUHV010000004">
    <property type="protein sequence ID" value="MFD2065670.1"/>
    <property type="molecule type" value="Genomic_DNA"/>
</dbReference>
<evidence type="ECO:0000256" key="4">
    <source>
        <dbReference type="ARBA" id="ARBA00022989"/>
    </source>
</evidence>
<keyword evidence="3 6" id="KW-0812">Transmembrane</keyword>
<dbReference type="RefSeq" id="WP_229961951.1">
    <property type="nucleotide sequence ID" value="NZ_JAJJWI010000017.1"/>
</dbReference>
<keyword evidence="9" id="KW-1185">Reference proteome</keyword>
<dbReference type="Proteomes" id="UP001597369">
    <property type="component" value="Unassembled WGS sequence"/>
</dbReference>
<dbReference type="Pfam" id="PF04138">
    <property type="entry name" value="GtrA_DPMS_TM"/>
    <property type="match status" value="1"/>
</dbReference>
<keyword evidence="4 6" id="KW-1133">Transmembrane helix</keyword>
<evidence type="ECO:0000259" key="7">
    <source>
        <dbReference type="Pfam" id="PF04138"/>
    </source>
</evidence>
<protein>
    <submittedName>
        <fullName evidence="8">GtrA family protein</fullName>
    </submittedName>
</protein>
<feature type="transmembrane region" description="Helical" evidence="6">
    <location>
        <begin position="39"/>
        <end position="59"/>
    </location>
</feature>
<name>A0ABW4WV62_9BACT</name>
<evidence type="ECO:0000256" key="6">
    <source>
        <dbReference type="SAM" id="Phobius"/>
    </source>
</evidence>
<organism evidence="8 9">
    <name type="scientific">Pontibacter silvestris</name>
    <dbReference type="NCBI Taxonomy" id="2305183"/>
    <lineage>
        <taxon>Bacteria</taxon>
        <taxon>Pseudomonadati</taxon>
        <taxon>Bacteroidota</taxon>
        <taxon>Cytophagia</taxon>
        <taxon>Cytophagales</taxon>
        <taxon>Hymenobacteraceae</taxon>
        <taxon>Pontibacter</taxon>
    </lineage>
</organism>
<evidence type="ECO:0000256" key="1">
    <source>
        <dbReference type="ARBA" id="ARBA00004141"/>
    </source>
</evidence>
<gene>
    <name evidence="8" type="ORF">ACFSKU_02145</name>
</gene>
<feature type="transmembrane region" description="Helical" evidence="6">
    <location>
        <begin position="79"/>
        <end position="97"/>
    </location>
</feature>
<feature type="transmembrane region" description="Helical" evidence="6">
    <location>
        <begin position="103"/>
        <end position="122"/>
    </location>
</feature>
<keyword evidence="5 6" id="KW-0472">Membrane</keyword>
<dbReference type="InterPro" id="IPR007267">
    <property type="entry name" value="GtrA_DPMS_TM"/>
</dbReference>
<comment type="subcellular location">
    <subcellularLocation>
        <location evidence="1">Membrane</location>
        <topology evidence="1">Multi-pass membrane protein</topology>
    </subcellularLocation>
</comment>
<evidence type="ECO:0000256" key="5">
    <source>
        <dbReference type="ARBA" id="ARBA00023136"/>
    </source>
</evidence>
<sequence length="131" mass="14952">MSVTKKAHKSQVLRFILVGGFCAGVEFILFAILNDFYGVKYLYANILSLLAAVVLNYFVSRKMVFERSKYSGRIEFTAFLIFTLMGVAMNQYLVWYFVEQVVLDANIGKALAIGVVAVFNYLTKKYVVFRK</sequence>
<proteinExistence type="inferred from homology"/>
<comment type="similarity">
    <text evidence="2">Belongs to the GtrA family.</text>
</comment>
<evidence type="ECO:0000313" key="9">
    <source>
        <dbReference type="Proteomes" id="UP001597369"/>
    </source>
</evidence>
<evidence type="ECO:0000256" key="2">
    <source>
        <dbReference type="ARBA" id="ARBA00009399"/>
    </source>
</evidence>
<reference evidence="9" key="1">
    <citation type="journal article" date="2019" name="Int. J. Syst. Evol. Microbiol.">
        <title>The Global Catalogue of Microorganisms (GCM) 10K type strain sequencing project: providing services to taxonomists for standard genome sequencing and annotation.</title>
        <authorList>
            <consortium name="The Broad Institute Genomics Platform"/>
            <consortium name="The Broad Institute Genome Sequencing Center for Infectious Disease"/>
            <person name="Wu L."/>
            <person name="Ma J."/>
        </authorList>
    </citation>
    <scope>NUCLEOTIDE SEQUENCE [LARGE SCALE GENOMIC DNA]</scope>
    <source>
        <strain evidence="9">JCM 16545</strain>
    </source>
</reference>
<feature type="transmembrane region" description="Helical" evidence="6">
    <location>
        <begin position="12"/>
        <end position="33"/>
    </location>
</feature>